<keyword evidence="1" id="KW-0597">Phosphoprotein</keyword>
<dbReference type="SUPFAM" id="SSF141868">
    <property type="entry name" value="EAL domain-like"/>
    <property type="match status" value="1"/>
</dbReference>
<dbReference type="SUPFAM" id="SSF52172">
    <property type="entry name" value="CheY-like"/>
    <property type="match status" value="1"/>
</dbReference>
<protein>
    <submittedName>
        <fullName evidence="4">EAL domain-containing protein (Putative c-di-GMP-specific phosphodiesterase class I)</fullName>
    </submittedName>
</protein>
<dbReference type="PROSITE" id="PS50110">
    <property type="entry name" value="RESPONSE_REGULATORY"/>
    <property type="match status" value="1"/>
</dbReference>
<evidence type="ECO:0000256" key="1">
    <source>
        <dbReference type="PROSITE-ProRule" id="PRU00169"/>
    </source>
</evidence>
<sequence length="395" mass="43221">MKQKRLIVLDDTVGMLDLIGGLAEDLGYQVRRVDEVSDFQAVYDEFQPNFITLDLAMPGGDGVEILRFLGQRGCQARIVIISGFDNKVVASAMRLGREFQLEMAGSLHKPFAISDLETLLEEAADEAGGLNADQLCRAIRQGEIQPFFQPKVRLDGHGDQAVLEAEALARWPGSEFGPADFIPRAEEEGLIGPLTFSMIEQVAARLADWRGGGLNLSIAVNISPALLTDLSFPDQIAELVRQHGAQPDWIVLEITESAAMEDASRAMDILTRLRLKGFSLSCDDFGTGYSSLVQLYRMPFVELKIDQSFVREADEHEEARAVIRASIELAHQLGLKVCAEGVEVAGILDFLIEAGCESVQGFYFSKPVPASDLADVIENLNNANATGQRATCRPH</sequence>
<evidence type="ECO:0000259" key="3">
    <source>
        <dbReference type="PROSITE" id="PS50883"/>
    </source>
</evidence>
<dbReference type="InterPro" id="IPR050706">
    <property type="entry name" value="Cyclic-di-GMP_PDE-like"/>
</dbReference>
<name>A0A3D9H5C0_9PROT</name>
<dbReference type="PANTHER" id="PTHR33121">
    <property type="entry name" value="CYCLIC DI-GMP PHOSPHODIESTERASE PDEF"/>
    <property type="match status" value="1"/>
</dbReference>
<gene>
    <name evidence="4" type="ORF">DFP90_11446</name>
</gene>
<comment type="caution">
    <text evidence="4">The sequence shown here is derived from an EMBL/GenBank/DDBJ whole genome shotgun (WGS) entry which is preliminary data.</text>
</comment>
<feature type="modified residue" description="4-aspartylphosphate" evidence="1">
    <location>
        <position position="54"/>
    </location>
</feature>
<feature type="domain" description="EAL" evidence="3">
    <location>
        <begin position="128"/>
        <end position="381"/>
    </location>
</feature>
<proteinExistence type="predicted"/>
<evidence type="ECO:0000313" key="5">
    <source>
        <dbReference type="Proteomes" id="UP000256845"/>
    </source>
</evidence>
<dbReference type="Gene3D" id="3.20.20.450">
    <property type="entry name" value="EAL domain"/>
    <property type="match status" value="1"/>
</dbReference>
<dbReference type="PANTHER" id="PTHR33121:SF79">
    <property type="entry name" value="CYCLIC DI-GMP PHOSPHODIESTERASE PDED-RELATED"/>
    <property type="match status" value="1"/>
</dbReference>
<dbReference type="CDD" id="cd01948">
    <property type="entry name" value="EAL"/>
    <property type="match status" value="1"/>
</dbReference>
<feature type="domain" description="Response regulatory" evidence="2">
    <location>
        <begin position="5"/>
        <end position="124"/>
    </location>
</feature>
<evidence type="ECO:0000259" key="2">
    <source>
        <dbReference type="PROSITE" id="PS50110"/>
    </source>
</evidence>
<dbReference type="Pfam" id="PF00563">
    <property type="entry name" value="EAL"/>
    <property type="match status" value="1"/>
</dbReference>
<dbReference type="RefSeq" id="WP_181905482.1">
    <property type="nucleotide sequence ID" value="NZ_QRDW01000014.1"/>
</dbReference>
<reference evidence="4 5" key="1">
    <citation type="submission" date="2018-07" db="EMBL/GenBank/DDBJ databases">
        <title>Genomic Encyclopedia of Type Strains, Phase III (KMG-III): the genomes of soil and plant-associated and newly described type strains.</title>
        <authorList>
            <person name="Whitman W."/>
        </authorList>
    </citation>
    <scope>NUCLEOTIDE SEQUENCE [LARGE SCALE GENOMIC DNA]</scope>
    <source>
        <strain evidence="4 5">CECT 8488</strain>
    </source>
</reference>
<dbReference type="InterPro" id="IPR011006">
    <property type="entry name" value="CheY-like_superfamily"/>
</dbReference>
<dbReference type="PROSITE" id="PS50883">
    <property type="entry name" value="EAL"/>
    <property type="match status" value="1"/>
</dbReference>
<dbReference type="InterPro" id="IPR001633">
    <property type="entry name" value="EAL_dom"/>
</dbReference>
<dbReference type="Proteomes" id="UP000256845">
    <property type="component" value="Unassembled WGS sequence"/>
</dbReference>
<evidence type="ECO:0000313" key="4">
    <source>
        <dbReference type="EMBL" id="RED44684.1"/>
    </source>
</evidence>
<dbReference type="GO" id="GO:0000160">
    <property type="term" value="P:phosphorelay signal transduction system"/>
    <property type="evidence" value="ECO:0007669"/>
    <property type="project" value="InterPro"/>
</dbReference>
<dbReference type="SMART" id="SM00052">
    <property type="entry name" value="EAL"/>
    <property type="match status" value="1"/>
</dbReference>
<dbReference type="Gene3D" id="3.40.50.2300">
    <property type="match status" value="1"/>
</dbReference>
<dbReference type="InterPro" id="IPR035919">
    <property type="entry name" value="EAL_sf"/>
</dbReference>
<dbReference type="AlphaFoldDB" id="A0A3D9H5C0"/>
<organism evidence="4 5">
    <name type="scientific">Aestuariispira insulae</name>
    <dbReference type="NCBI Taxonomy" id="1461337"/>
    <lineage>
        <taxon>Bacteria</taxon>
        <taxon>Pseudomonadati</taxon>
        <taxon>Pseudomonadota</taxon>
        <taxon>Alphaproteobacteria</taxon>
        <taxon>Rhodospirillales</taxon>
        <taxon>Kiloniellaceae</taxon>
        <taxon>Aestuariispira</taxon>
    </lineage>
</organism>
<keyword evidence="5" id="KW-1185">Reference proteome</keyword>
<dbReference type="GO" id="GO:0071111">
    <property type="term" value="F:cyclic-guanylate-specific phosphodiesterase activity"/>
    <property type="evidence" value="ECO:0007669"/>
    <property type="project" value="InterPro"/>
</dbReference>
<dbReference type="SMART" id="SM00448">
    <property type="entry name" value="REC"/>
    <property type="match status" value="1"/>
</dbReference>
<dbReference type="EMBL" id="QRDW01000014">
    <property type="protein sequence ID" value="RED44684.1"/>
    <property type="molecule type" value="Genomic_DNA"/>
</dbReference>
<dbReference type="InterPro" id="IPR001789">
    <property type="entry name" value="Sig_transdc_resp-reg_receiver"/>
</dbReference>
<accession>A0A3D9H5C0</accession>
<dbReference type="Pfam" id="PF00072">
    <property type="entry name" value="Response_reg"/>
    <property type="match status" value="1"/>
</dbReference>